<organism evidence="1 2">
    <name type="scientific">Sphingomonas vulcanisoli</name>
    <dbReference type="NCBI Taxonomy" id="1658060"/>
    <lineage>
        <taxon>Bacteria</taxon>
        <taxon>Pseudomonadati</taxon>
        <taxon>Pseudomonadota</taxon>
        <taxon>Alphaproteobacteria</taxon>
        <taxon>Sphingomonadales</taxon>
        <taxon>Sphingomonadaceae</taxon>
        <taxon>Sphingomonas</taxon>
    </lineage>
</organism>
<evidence type="ECO:0000313" key="1">
    <source>
        <dbReference type="EMBL" id="NIJ07164.1"/>
    </source>
</evidence>
<dbReference type="EMBL" id="JAAOZC010000001">
    <property type="protein sequence ID" value="NIJ07164.1"/>
    <property type="molecule type" value="Genomic_DNA"/>
</dbReference>
<dbReference type="Proteomes" id="UP000727456">
    <property type="component" value="Unassembled WGS sequence"/>
</dbReference>
<protein>
    <submittedName>
        <fullName evidence="1">Uncharacterized protein</fullName>
    </submittedName>
</protein>
<gene>
    <name evidence="1" type="ORF">FHS31_000746</name>
</gene>
<keyword evidence="2" id="KW-1185">Reference proteome</keyword>
<sequence length="32" mass="3541">MQKQVRVIGRYAGDDQIEVEGIQLVGRGAQPE</sequence>
<evidence type="ECO:0000313" key="2">
    <source>
        <dbReference type="Proteomes" id="UP000727456"/>
    </source>
</evidence>
<reference evidence="1 2" key="1">
    <citation type="submission" date="2020-03" db="EMBL/GenBank/DDBJ databases">
        <title>Genomic Encyclopedia of Type Strains, Phase III (KMG-III): the genomes of soil and plant-associated and newly described type strains.</title>
        <authorList>
            <person name="Whitman W."/>
        </authorList>
    </citation>
    <scope>NUCLEOTIDE SEQUENCE [LARGE SCALE GENOMIC DNA]</scope>
    <source>
        <strain evidence="1 2">CECT 8804</strain>
    </source>
</reference>
<comment type="caution">
    <text evidence="1">The sequence shown here is derived from an EMBL/GenBank/DDBJ whole genome shotgun (WGS) entry which is preliminary data.</text>
</comment>
<accession>A0ABX0TNR4</accession>
<proteinExistence type="predicted"/>
<name>A0ABX0TNR4_9SPHN</name>